<keyword evidence="11" id="KW-0472">Membrane</keyword>
<dbReference type="eggNOG" id="KOG0156">
    <property type="taxonomic scope" value="Eukaryota"/>
</dbReference>
<keyword evidence="8 10" id="KW-0503">Monooxygenase</keyword>
<comment type="caution">
    <text evidence="12">The sequence shown here is derived from an EMBL/GenBank/DDBJ whole genome shotgun (WGS) entry which is preliminary data.</text>
</comment>
<keyword evidence="11" id="KW-0812">Transmembrane</keyword>
<comment type="similarity">
    <text evidence="3 10">Belongs to the cytochrome P450 family.</text>
</comment>
<evidence type="ECO:0000256" key="2">
    <source>
        <dbReference type="ARBA" id="ARBA00005179"/>
    </source>
</evidence>
<dbReference type="PRINTS" id="PR00463">
    <property type="entry name" value="EP450I"/>
</dbReference>
<dbReference type="PANTHER" id="PTHR46300">
    <property type="entry name" value="P450, PUTATIVE (EUROFUNG)-RELATED-RELATED"/>
    <property type="match status" value="1"/>
</dbReference>
<sequence length="508" mass="57318">MFSQPLTSYIIFGIILIFIIILTVNYSRRGTLPLPPGPSGAILTGVKSLIPRTSPWVKYATWAIEYHSTFPTLPFTVFSLIYYVQTGDIIHFRIHRNPYIVLSSPQAVHDLMNKRAGMYSDRPSHTFFFELCGRGKSIFNINAGSRHTRYRRLLSRGLNGSAYVGVLEEQSARLVENIRKRPKLYERFVRMNSSAVIMQVAYGYDIASADDRFIKVAEESAKISGLAMAPGRWAVDYYPLLRHLPSLMPFHRQAATWRKRLEELSDVPHNWAKKQILSGKYADSFTSQHLAPSVGSVTPENEDIIKWTAGGLYAGATDTTISALLSFILLMALYPTVQACAQAEIDGLGGEMPEVKDLERLEYLQAVLKEVLRYAPVANIALPHKVTQEDTYKGYRIPEGATIIANVWAIMHDPSIYSKPFQFDPSRFTKKVGDPDPRIWAFGFGRRTCPGSQFAETSLLVCMARILYAFDIRLPKHRPIPVVEFTSGFTSHVKPFDIDIGERRPSIM</sequence>
<dbReference type="CDD" id="cd11065">
    <property type="entry name" value="CYP64-like"/>
    <property type="match status" value="1"/>
</dbReference>
<dbReference type="AlphaFoldDB" id="A0A0W0G7K7"/>
<dbReference type="InterPro" id="IPR017972">
    <property type="entry name" value="Cyt_P450_CS"/>
</dbReference>
<accession>A0A0W0G7K7</accession>
<evidence type="ECO:0000313" key="12">
    <source>
        <dbReference type="EMBL" id="KTB44522.1"/>
    </source>
</evidence>
<dbReference type="GO" id="GO:0016705">
    <property type="term" value="F:oxidoreductase activity, acting on paired donors, with incorporation or reduction of molecular oxygen"/>
    <property type="evidence" value="ECO:0007669"/>
    <property type="project" value="InterPro"/>
</dbReference>
<evidence type="ECO:0000313" key="13">
    <source>
        <dbReference type="Proteomes" id="UP000054988"/>
    </source>
</evidence>
<evidence type="ECO:0000256" key="7">
    <source>
        <dbReference type="ARBA" id="ARBA00023004"/>
    </source>
</evidence>
<dbReference type="InterPro" id="IPR036396">
    <property type="entry name" value="Cyt_P450_sf"/>
</dbReference>
<evidence type="ECO:0000256" key="1">
    <source>
        <dbReference type="ARBA" id="ARBA00001971"/>
    </source>
</evidence>
<keyword evidence="4 9" id="KW-0349">Heme</keyword>
<feature type="binding site" description="axial binding residue" evidence="9">
    <location>
        <position position="449"/>
    </location>
    <ligand>
        <name>heme</name>
        <dbReference type="ChEBI" id="CHEBI:30413"/>
    </ligand>
    <ligandPart>
        <name>Fe</name>
        <dbReference type="ChEBI" id="CHEBI:18248"/>
    </ligandPart>
</feature>
<evidence type="ECO:0000256" key="9">
    <source>
        <dbReference type="PIRSR" id="PIRSR602401-1"/>
    </source>
</evidence>
<dbReference type="EMBL" id="LATX01000902">
    <property type="protein sequence ID" value="KTB44522.1"/>
    <property type="molecule type" value="Genomic_DNA"/>
</dbReference>
<evidence type="ECO:0000256" key="11">
    <source>
        <dbReference type="SAM" id="Phobius"/>
    </source>
</evidence>
<proteinExistence type="inferred from homology"/>
<dbReference type="Gene3D" id="1.10.630.10">
    <property type="entry name" value="Cytochrome P450"/>
    <property type="match status" value="1"/>
</dbReference>
<dbReference type="Pfam" id="PF00067">
    <property type="entry name" value="p450"/>
    <property type="match status" value="1"/>
</dbReference>
<dbReference type="GO" id="GO:0004497">
    <property type="term" value="F:monooxygenase activity"/>
    <property type="evidence" value="ECO:0007669"/>
    <property type="project" value="UniProtKB-KW"/>
</dbReference>
<dbReference type="PRINTS" id="PR00385">
    <property type="entry name" value="P450"/>
</dbReference>
<dbReference type="InterPro" id="IPR050364">
    <property type="entry name" value="Cytochrome_P450_fung"/>
</dbReference>
<feature type="transmembrane region" description="Helical" evidence="11">
    <location>
        <begin position="6"/>
        <end position="26"/>
    </location>
</feature>
<reference evidence="12 13" key="1">
    <citation type="submission" date="2015-12" db="EMBL/GenBank/DDBJ databases">
        <title>Draft genome sequence of Moniliophthora roreri, the causal agent of frosty pod rot of cacao.</title>
        <authorList>
            <person name="Aime M.C."/>
            <person name="Diaz-Valderrama J.R."/>
            <person name="Kijpornyongpan T."/>
            <person name="Phillips-Mora W."/>
        </authorList>
    </citation>
    <scope>NUCLEOTIDE SEQUENCE [LARGE SCALE GENOMIC DNA]</scope>
    <source>
        <strain evidence="12 13">MCA 2952</strain>
    </source>
</reference>
<dbReference type="PROSITE" id="PS00086">
    <property type="entry name" value="CYTOCHROME_P450"/>
    <property type="match status" value="1"/>
</dbReference>
<evidence type="ECO:0000256" key="10">
    <source>
        <dbReference type="RuleBase" id="RU000461"/>
    </source>
</evidence>
<protein>
    <recommendedName>
        <fullName evidence="14">Cytochrome P450</fullName>
    </recommendedName>
</protein>
<dbReference type="InterPro" id="IPR002401">
    <property type="entry name" value="Cyt_P450_E_grp-I"/>
</dbReference>
<organism evidence="12 13">
    <name type="scientific">Moniliophthora roreri</name>
    <name type="common">Frosty pod rot fungus</name>
    <name type="synonym">Monilia roreri</name>
    <dbReference type="NCBI Taxonomy" id="221103"/>
    <lineage>
        <taxon>Eukaryota</taxon>
        <taxon>Fungi</taxon>
        <taxon>Dikarya</taxon>
        <taxon>Basidiomycota</taxon>
        <taxon>Agaricomycotina</taxon>
        <taxon>Agaricomycetes</taxon>
        <taxon>Agaricomycetidae</taxon>
        <taxon>Agaricales</taxon>
        <taxon>Marasmiineae</taxon>
        <taxon>Marasmiaceae</taxon>
        <taxon>Moniliophthora</taxon>
    </lineage>
</organism>
<dbReference type="Proteomes" id="UP000054988">
    <property type="component" value="Unassembled WGS sequence"/>
</dbReference>
<evidence type="ECO:0000256" key="5">
    <source>
        <dbReference type="ARBA" id="ARBA00022723"/>
    </source>
</evidence>
<keyword evidence="5 9" id="KW-0479">Metal-binding</keyword>
<keyword evidence="7 9" id="KW-0408">Iron</keyword>
<dbReference type="PANTHER" id="PTHR46300:SF7">
    <property type="entry name" value="P450, PUTATIVE (EUROFUNG)-RELATED"/>
    <property type="match status" value="1"/>
</dbReference>
<dbReference type="GO" id="GO:0005506">
    <property type="term" value="F:iron ion binding"/>
    <property type="evidence" value="ECO:0007669"/>
    <property type="project" value="InterPro"/>
</dbReference>
<dbReference type="GO" id="GO:0020037">
    <property type="term" value="F:heme binding"/>
    <property type="evidence" value="ECO:0007669"/>
    <property type="project" value="InterPro"/>
</dbReference>
<evidence type="ECO:0008006" key="14">
    <source>
        <dbReference type="Google" id="ProtNLM"/>
    </source>
</evidence>
<name>A0A0W0G7K7_MONRR</name>
<evidence type="ECO:0000256" key="4">
    <source>
        <dbReference type="ARBA" id="ARBA00022617"/>
    </source>
</evidence>
<evidence type="ECO:0000256" key="8">
    <source>
        <dbReference type="ARBA" id="ARBA00023033"/>
    </source>
</evidence>
<comment type="pathway">
    <text evidence="2">Secondary metabolite biosynthesis.</text>
</comment>
<evidence type="ECO:0000256" key="6">
    <source>
        <dbReference type="ARBA" id="ARBA00023002"/>
    </source>
</evidence>
<gene>
    <name evidence="12" type="ORF">WG66_2913</name>
</gene>
<keyword evidence="6 10" id="KW-0560">Oxidoreductase</keyword>
<dbReference type="InterPro" id="IPR001128">
    <property type="entry name" value="Cyt_P450"/>
</dbReference>
<evidence type="ECO:0000256" key="3">
    <source>
        <dbReference type="ARBA" id="ARBA00010617"/>
    </source>
</evidence>
<keyword evidence="11" id="KW-1133">Transmembrane helix</keyword>
<dbReference type="SUPFAM" id="SSF48264">
    <property type="entry name" value="Cytochrome P450"/>
    <property type="match status" value="1"/>
</dbReference>
<comment type="cofactor">
    <cofactor evidence="1 9">
        <name>heme</name>
        <dbReference type="ChEBI" id="CHEBI:30413"/>
    </cofactor>
</comment>